<evidence type="ECO:0000313" key="3">
    <source>
        <dbReference type="Proteomes" id="UP000886523"/>
    </source>
</evidence>
<dbReference type="AlphaFoldDB" id="A0A9P6AIP0"/>
<sequence>MDIETIRSVRGEFGALKTRRAFQSPRFGRCCNTAVEVLNITGTQSRPIILAFSYMSQGTVATSGSGDKRQSPTLKPVVMWMFFIKSISPGSSKQLLFRPAALKSYHQNPHQDVPEIRHSESGFNGASGIRLLGGGETAWEGDPDGGDGGGKPGELRDLRKIAGAVGVARHSEKADKVVDVEWASE</sequence>
<evidence type="ECO:0000313" key="2">
    <source>
        <dbReference type="EMBL" id="KAF9506577.1"/>
    </source>
</evidence>
<feature type="region of interest" description="Disordered" evidence="1">
    <location>
        <begin position="134"/>
        <end position="155"/>
    </location>
</feature>
<accession>A0A9P6AIP0</accession>
<evidence type="ECO:0000256" key="1">
    <source>
        <dbReference type="SAM" id="MobiDB-lite"/>
    </source>
</evidence>
<name>A0A9P6AIP0_9AGAM</name>
<keyword evidence="3" id="KW-1185">Reference proteome</keyword>
<reference evidence="2" key="1">
    <citation type="journal article" date="2020" name="Nat. Commun.">
        <title>Large-scale genome sequencing of mycorrhizal fungi provides insights into the early evolution of symbiotic traits.</title>
        <authorList>
            <person name="Miyauchi S."/>
            <person name="Kiss E."/>
            <person name="Kuo A."/>
            <person name="Drula E."/>
            <person name="Kohler A."/>
            <person name="Sanchez-Garcia M."/>
            <person name="Morin E."/>
            <person name="Andreopoulos B."/>
            <person name="Barry K.W."/>
            <person name="Bonito G."/>
            <person name="Buee M."/>
            <person name="Carver A."/>
            <person name="Chen C."/>
            <person name="Cichocki N."/>
            <person name="Clum A."/>
            <person name="Culley D."/>
            <person name="Crous P.W."/>
            <person name="Fauchery L."/>
            <person name="Girlanda M."/>
            <person name="Hayes R.D."/>
            <person name="Keri Z."/>
            <person name="LaButti K."/>
            <person name="Lipzen A."/>
            <person name="Lombard V."/>
            <person name="Magnuson J."/>
            <person name="Maillard F."/>
            <person name="Murat C."/>
            <person name="Nolan M."/>
            <person name="Ohm R.A."/>
            <person name="Pangilinan J."/>
            <person name="Pereira M.F."/>
            <person name="Perotto S."/>
            <person name="Peter M."/>
            <person name="Pfister S."/>
            <person name="Riley R."/>
            <person name="Sitrit Y."/>
            <person name="Stielow J.B."/>
            <person name="Szollosi G."/>
            <person name="Zifcakova L."/>
            <person name="Stursova M."/>
            <person name="Spatafora J.W."/>
            <person name="Tedersoo L."/>
            <person name="Vaario L.M."/>
            <person name="Yamada A."/>
            <person name="Yan M."/>
            <person name="Wang P."/>
            <person name="Xu J."/>
            <person name="Bruns T."/>
            <person name="Baldrian P."/>
            <person name="Vilgalys R."/>
            <person name="Dunand C."/>
            <person name="Henrissat B."/>
            <person name="Grigoriev I.V."/>
            <person name="Hibbett D."/>
            <person name="Nagy L.G."/>
            <person name="Martin F.M."/>
        </authorList>
    </citation>
    <scope>NUCLEOTIDE SEQUENCE</scope>
    <source>
        <strain evidence="2">UP504</strain>
    </source>
</reference>
<gene>
    <name evidence="2" type="ORF">BS47DRAFT_1385503</name>
</gene>
<dbReference type="Proteomes" id="UP000886523">
    <property type="component" value="Unassembled WGS sequence"/>
</dbReference>
<protein>
    <submittedName>
        <fullName evidence="2">Uncharacterized protein</fullName>
    </submittedName>
</protein>
<comment type="caution">
    <text evidence="2">The sequence shown here is derived from an EMBL/GenBank/DDBJ whole genome shotgun (WGS) entry which is preliminary data.</text>
</comment>
<organism evidence="2 3">
    <name type="scientific">Hydnum rufescens UP504</name>
    <dbReference type="NCBI Taxonomy" id="1448309"/>
    <lineage>
        <taxon>Eukaryota</taxon>
        <taxon>Fungi</taxon>
        <taxon>Dikarya</taxon>
        <taxon>Basidiomycota</taxon>
        <taxon>Agaricomycotina</taxon>
        <taxon>Agaricomycetes</taxon>
        <taxon>Cantharellales</taxon>
        <taxon>Hydnaceae</taxon>
        <taxon>Hydnum</taxon>
    </lineage>
</organism>
<proteinExistence type="predicted"/>
<dbReference type="EMBL" id="MU129106">
    <property type="protein sequence ID" value="KAF9506577.1"/>
    <property type="molecule type" value="Genomic_DNA"/>
</dbReference>